<dbReference type="Proteomes" id="UP000011566">
    <property type="component" value="Unassembled WGS sequence"/>
</dbReference>
<dbReference type="AlphaFoldDB" id="M0LYZ1"/>
<organism evidence="5 6">
    <name type="scientific">Halococcus hamelinensis 100A6</name>
    <dbReference type="NCBI Taxonomy" id="1132509"/>
    <lineage>
        <taxon>Archaea</taxon>
        <taxon>Methanobacteriati</taxon>
        <taxon>Methanobacteriota</taxon>
        <taxon>Stenosarchaea group</taxon>
        <taxon>Halobacteria</taxon>
        <taxon>Halobacteriales</taxon>
        <taxon>Halococcaceae</taxon>
        <taxon>Halococcus</taxon>
    </lineage>
</organism>
<keyword evidence="3" id="KW-0732">Signal</keyword>
<protein>
    <submittedName>
        <fullName evidence="5">Putative iron-III ABC transporter periplasmic substrate-binding protein</fullName>
    </submittedName>
</protein>
<dbReference type="SUPFAM" id="SSF53807">
    <property type="entry name" value="Helical backbone' metal receptor"/>
    <property type="match status" value="1"/>
</dbReference>
<comment type="caution">
    <text evidence="5">The sequence shown here is derived from an EMBL/GenBank/DDBJ whole genome shotgun (WGS) entry which is preliminary data.</text>
</comment>
<proteinExistence type="predicted"/>
<gene>
    <name evidence="5" type="ORF">C447_08990</name>
</gene>
<dbReference type="RefSeq" id="WP_007693069.1">
    <property type="nucleotide sequence ID" value="NZ_AOMB01000025.1"/>
</dbReference>
<dbReference type="InterPro" id="IPR051313">
    <property type="entry name" value="Bact_iron-sidero_bind"/>
</dbReference>
<sequence>MAPMGTVEFQSPPESVFTVLLHHADMALALGYGDSLTGMYNPEGFEESYNTLLERLDGVSVDWSDLVDTYNPDKELLYELDSDIHLEDPANMVLMDAWETEDVEEIRTNVSPWFGNSLSRNHSEPPKGWADRYRYYTLWEIFGKVAEVFQEGTRYEALSEIHTNLLSTIESGLPQSDDRPRTARVLLRKGIWVYQMNGPGTVRAHTRVFDVEDALADVPNASQIDIEGLAEADPEVVLVDGGLGPEWTSTKQQLTDEPAAQSITAVENDQVYPIGVRYGGPVMNVFQLETIAKQLFPEQFGEWPAYDGGPYPEFPEDEQLFDRQRMVDVINGDL</sequence>
<keyword evidence="6" id="KW-1185">Reference proteome</keyword>
<comment type="subcellular location">
    <subcellularLocation>
        <location evidence="1">Cell envelope</location>
    </subcellularLocation>
</comment>
<keyword evidence="2" id="KW-0813">Transport</keyword>
<dbReference type="eggNOG" id="arCOG06180">
    <property type="taxonomic scope" value="Archaea"/>
</dbReference>
<evidence type="ECO:0000313" key="5">
    <source>
        <dbReference type="EMBL" id="EMA38661.1"/>
    </source>
</evidence>
<evidence type="ECO:0000313" key="6">
    <source>
        <dbReference type="Proteomes" id="UP000011566"/>
    </source>
</evidence>
<dbReference type="InterPro" id="IPR002491">
    <property type="entry name" value="ABC_transptr_periplasmic_BD"/>
</dbReference>
<dbReference type="PANTHER" id="PTHR30532">
    <property type="entry name" value="IRON III DICITRATE-BINDING PERIPLASMIC PROTEIN"/>
    <property type="match status" value="1"/>
</dbReference>
<dbReference type="EMBL" id="AOMB01000025">
    <property type="protein sequence ID" value="EMA38661.1"/>
    <property type="molecule type" value="Genomic_DNA"/>
</dbReference>
<evidence type="ECO:0000259" key="4">
    <source>
        <dbReference type="Pfam" id="PF01497"/>
    </source>
</evidence>
<evidence type="ECO:0000256" key="3">
    <source>
        <dbReference type="ARBA" id="ARBA00022729"/>
    </source>
</evidence>
<reference evidence="5 6" key="1">
    <citation type="journal article" date="2014" name="PLoS Genet.">
        <title>Phylogenetically driven sequencing of extremely halophilic archaea reveals strategies for static and dynamic osmo-response.</title>
        <authorList>
            <person name="Becker E.A."/>
            <person name="Seitzer P.M."/>
            <person name="Tritt A."/>
            <person name="Larsen D."/>
            <person name="Krusor M."/>
            <person name="Yao A.I."/>
            <person name="Wu D."/>
            <person name="Madern D."/>
            <person name="Eisen J.A."/>
            <person name="Darling A.E."/>
            <person name="Facciotti M.T."/>
        </authorList>
    </citation>
    <scope>NUCLEOTIDE SEQUENCE [LARGE SCALE GENOMIC DNA]</scope>
    <source>
        <strain evidence="5 6">100A6</strain>
    </source>
</reference>
<dbReference type="Gene3D" id="3.40.50.1980">
    <property type="entry name" value="Nitrogenase molybdenum iron protein domain"/>
    <property type="match status" value="2"/>
</dbReference>
<feature type="domain" description="Fe/B12 periplasmic-binding" evidence="4">
    <location>
        <begin position="137"/>
        <end position="274"/>
    </location>
</feature>
<evidence type="ECO:0000256" key="1">
    <source>
        <dbReference type="ARBA" id="ARBA00004196"/>
    </source>
</evidence>
<dbReference type="PATRIC" id="fig|1132509.6.peg.2029"/>
<dbReference type="Pfam" id="PF01497">
    <property type="entry name" value="Peripla_BP_2"/>
    <property type="match status" value="1"/>
</dbReference>
<name>M0LYZ1_9EURY</name>
<accession>M0LYZ1</accession>
<evidence type="ECO:0000256" key="2">
    <source>
        <dbReference type="ARBA" id="ARBA00022448"/>
    </source>
</evidence>
<dbReference type="PANTHER" id="PTHR30532:SF1">
    <property type="entry name" value="IRON(3+)-HYDROXAMATE-BINDING PROTEIN FHUD"/>
    <property type="match status" value="1"/>
</dbReference>